<proteinExistence type="predicted"/>
<feature type="compositionally biased region" description="Basic and acidic residues" evidence="1">
    <location>
        <begin position="56"/>
        <end position="81"/>
    </location>
</feature>
<gene>
    <name evidence="3" type="primary">KIAA1522</name>
</gene>
<dbReference type="PANTHER" id="PTHR23039:SF6">
    <property type="entry name" value="SIMILAR TO MKIAA1522 PROTEIN"/>
    <property type="match status" value="1"/>
</dbReference>
<evidence type="ECO:0000256" key="1">
    <source>
        <dbReference type="SAM" id="MobiDB-lite"/>
    </source>
</evidence>
<feature type="region of interest" description="Disordered" evidence="1">
    <location>
        <begin position="1037"/>
        <end position="1065"/>
    </location>
</feature>
<accession>A0A6P8RZE7</accession>
<feature type="compositionally biased region" description="Basic residues" evidence="1">
    <location>
        <begin position="44"/>
        <end position="55"/>
    </location>
</feature>
<feature type="compositionally biased region" description="Low complexity" evidence="1">
    <location>
        <begin position="685"/>
        <end position="721"/>
    </location>
</feature>
<reference evidence="3" key="1">
    <citation type="submission" date="2025-08" db="UniProtKB">
        <authorList>
            <consortium name="RefSeq"/>
        </authorList>
    </citation>
    <scope>IDENTIFICATION</scope>
</reference>
<feature type="region of interest" description="Disordered" evidence="1">
    <location>
        <begin position="619"/>
        <end position="734"/>
    </location>
</feature>
<feature type="compositionally biased region" description="Polar residues" evidence="1">
    <location>
        <begin position="462"/>
        <end position="473"/>
    </location>
</feature>
<feature type="compositionally biased region" description="Polar residues" evidence="1">
    <location>
        <begin position="1291"/>
        <end position="1308"/>
    </location>
</feature>
<dbReference type="FunCoup" id="A0A6P8RZE7">
    <property type="interactions" value="390"/>
</dbReference>
<dbReference type="GeneID" id="117365201"/>
<feature type="compositionally biased region" description="Basic and acidic residues" evidence="1">
    <location>
        <begin position="561"/>
        <end position="571"/>
    </location>
</feature>
<feature type="region of interest" description="Disordered" evidence="1">
    <location>
        <begin position="1086"/>
        <end position="1137"/>
    </location>
</feature>
<dbReference type="Pfam" id="PF15273">
    <property type="entry name" value="NHS"/>
    <property type="match status" value="2"/>
</dbReference>
<dbReference type="InParanoid" id="A0A6P8RZE7"/>
<dbReference type="Proteomes" id="UP000515159">
    <property type="component" value="Chromosome 8"/>
</dbReference>
<feature type="region of interest" description="Disordered" evidence="1">
    <location>
        <begin position="1"/>
        <end position="134"/>
    </location>
</feature>
<evidence type="ECO:0000313" key="2">
    <source>
        <dbReference type="Proteomes" id="UP000515159"/>
    </source>
</evidence>
<keyword evidence="2" id="KW-1185">Reference proteome</keyword>
<feature type="compositionally biased region" description="Low complexity" evidence="1">
    <location>
        <begin position="33"/>
        <end position="43"/>
    </location>
</feature>
<dbReference type="KEGG" id="gsh:117365201"/>
<name>A0A6P8RZE7_GEOSA</name>
<dbReference type="CTD" id="57648"/>
<feature type="region of interest" description="Disordered" evidence="1">
    <location>
        <begin position="941"/>
        <end position="1014"/>
    </location>
</feature>
<protein>
    <submittedName>
        <fullName evidence="3">LOW QUALITY PROTEIN: uncharacterized protein KIAA1522 homolog</fullName>
    </submittedName>
</protein>
<dbReference type="GO" id="GO:0030154">
    <property type="term" value="P:cell differentiation"/>
    <property type="evidence" value="ECO:0007669"/>
    <property type="project" value="TreeGrafter"/>
</dbReference>
<feature type="compositionally biased region" description="Polar residues" evidence="1">
    <location>
        <begin position="628"/>
        <end position="637"/>
    </location>
</feature>
<feature type="region of interest" description="Disordered" evidence="1">
    <location>
        <begin position="821"/>
        <end position="853"/>
    </location>
</feature>
<dbReference type="PANTHER" id="PTHR23039">
    <property type="entry name" value="NANCE-HORAN SYNDROME PROTEIN"/>
    <property type="match status" value="1"/>
</dbReference>
<sequence length="1342" mass="142728">MSERSSSVLSAGEEWPGRAQADPATPKKKKSKGSSLRRAFSWLRARRRKKKKKKSDAKDKAGTNPKDDQKPSIHYKADNGVRDNVFFPSGRPPHLEELHIEAQQGLKSLQHQEKQKQSRHQPDQPDDNDSLQSSNMFLADSDCFRSRTQSCTTDTASEDALSVRSEMIQRIGSTFRPHDASILSEKPGKKRKERRRTVAGVPQHIQKELGLSKNQASRLGVMDVFPREGGLKDDLALEEGASKSALLLKSNGNLNPEVVYIPTINGATQSVGTPKEEGAYVALQTLEVSTEKKDIDSDSRLQRHIEKVYYDDTFLGRKLSLKLSPLTRPKSLAVPGMTTNPGQSELLSPVMSISPQGTYMSKIIPNAILPPLVDVIALSRNSVRTLSRCSLSTASPASLRHCYSHQHSSSSETWSHSQSTETIVSNTSTISSQGGSGAIVLSQKGPKDSRVSEPPADKVSLSRVNDSAIQNTLGHPAVPSEMKGRASPACSVSSTMDSSDTMSITSDRSSIRSVSLRKSKKPPAPPRRSYSLQQQQELGLPPRPEKHKSNTTAGGKGGDPWVRRQEKHSPVEGEEVFLPASLNEKSQGHSAGVQTLGNNQRTSSPISVFFKQGNEIAAKDGQLPSGAVSVQTDNSPGRSERTMSPSSGYSSQSGTPTLPTKGLIKYPSSPLNRKSQPVKPARLGSLKSTDVSVSSSLTSLSSSTSDSAPQEAATTTTKAQAISPAPLGSSSTGTSSKAELLARFVIPPHPKVPAPLFPPPSKPRYKIFALPASAASICVNPALSVPVPASAASSTVQALATSILHHPTCSKAVEEPSALIRVRNSPPPSPPPLLPSSPTTEKQRLSPNDLVSSSVVSTAASDHFWPLPPPPPPLALCEPDLSMANFPPPDDVDFSALPPPPPLQSGFTMPLLPAAMPLQATGTSSSAAAAHSRSSNSLSFSAKVSSRIHQEKPLNPSSVQAEMDQAAQPAPLLAPPSSPETVTPKPLPRAIVLPLATEASPIEPTTTTPSLTSEEPDASAVHVAVSSPANVQLQQSFQKKENIPGTNSKTEAVSQGKRNPVQKEDANLPLVTPSLLQMVRLRSVHLETNRQPTDQTRPMENGDMKLGHSAPQKPIRKSLSLRSPPPKDTVPSAPLSDAVSLKASTFSPKETQGPPVTPAEKVSEASLTVSGRTVSSSESVEIKDGQISPIHKSPASTASFIFAKNPKKIVIESSSPEAHADLKKNLVAELMSYSGPRTIPVIKEQAGANASAGKPQVQRKPSKVPPPVARKPSRTPSSPQPDLFVPDAKTKPSSQEDTGTPQGSSAYTDTLAENGRAVQLAGQGPLPQSHPAQEMQVEDAGP</sequence>
<dbReference type="InterPro" id="IPR024845">
    <property type="entry name" value="NHS-like"/>
</dbReference>
<feature type="compositionally biased region" description="Low complexity" evidence="1">
    <location>
        <begin position="644"/>
        <end position="657"/>
    </location>
</feature>
<feature type="compositionally biased region" description="Basic and acidic residues" evidence="1">
    <location>
        <begin position="110"/>
        <end position="123"/>
    </location>
</feature>
<feature type="compositionally biased region" description="Low complexity" evidence="1">
    <location>
        <begin position="491"/>
        <end position="514"/>
    </location>
</feature>
<feature type="compositionally biased region" description="Low complexity" evidence="1">
    <location>
        <begin position="997"/>
        <end position="1014"/>
    </location>
</feature>
<dbReference type="RefSeq" id="XP_033811180.1">
    <property type="nucleotide sequence ID" value="XM_033955289.1"/>
</dbReference>
<feature type="compositionally biased region" description="Pro residues" evidence="1">
    <location>
        <begin position="825"/>
        <end position="835"/>
    </location>
</feature>
<feature type="region of interest" description="Disordered" evidence="1">
    <location>
        <begin position="425"/>
        <end position="571"/>
    </location>
</feature>
<evidence type="ECO:0000313" key="3">
    <source>
        <dbReference type="RefSeq" id="XP_033811180.1"/>
    </source>
</evidence>
<feature type="region of interest" description="Disordered" evidence="1">
    <location>
        <begin position="1242"/>
        <end position="1342"/>
    </location>
</feature>
<dbReference type="OrthoDB" id="9906533at2759"/>
<feature type="compositionally biased region" description="Polar residues" evidence="1">
    <location>
        <begin position="1089"/>
        <end position="1098"/>
    </location>
</feature>
<feature type="compositionally biased region" description="Polar residues" evidence="1">
    <location>
        <begin position="1044"/>
        <end position="1057"/>
    </location>
</feature>
<organism evidence="2 3">
    <name type="scientific">Geotrypetes seraphini</name>
    <name type="common">Gaboon caecilian</name>
    <name type="synonym">Caecilia seraphini</name>
    <dbReference type="NCBI Taxonomy" id="260995"/>
    <lineage>
        <taxon>Eukaryota</taxon>
        <taxon>Metazoa</taxon>
        <taxon>Chordata</taxon>
        <taxon>Craniata</taxon>
        <taxon>Vertebrata</taxon>
        <taxon>Euteleostomi</taxon>
        <taxon>Amphibia</taxon>
        <taxon>Gymnophiona</taxon>
        <taxon>Geotrypetes</taxon>
    </lineage>
</organism>